<organism evidence="1 2">
    <name type="scientific">Trichinella nativa</name>
    <dbReference type="NCBI Taxonomy" id="6335"/>
    <lineage>
        <taxon>Eukaryota</taxon>
        <taxon>Metazoa</taxon>
        <taxon>Ecdysozoa</taxon>
        <taxon>Nematoda</taxon>
        <taxon>Enoplea</taxon>
        <taxon>Dorylaimia</taxon>
        <taxon>Trichinellida</taxon>
        <taxon>Trichinellidae</taxon>
        <taxon>Trichinella</taxon>
    </lineage>
</organism>
<sequence>PWVLDLARPAPVDQHQQSPLGLPLGNVLLAAPVSWEQLNTGAVVSGYACLASPGGVRTIVQPATALTADQLKVSSTTQTTTSAGQKATTPIWADIHGRGLQTACVGKTANFEVTAPALTKRDVFVKII</sequence>
<gene>
    <name evidence="1" type="ORF">D917_08145</name>
</gene>
<dbReference type="AlphaFoldDB" id="A0A1Y3ELA2"/>
<feature type="non-terminal residue" evidence="1">
    <location>
        <position position="128"/>
    </location>
</feature>
<name>A0A1Y3ELA2_9BILA</name>
<evidence type="ECO:0000313" key="2">
    <source>
        <dbReference type="Proteomes" id="UP000243006"/>
    </source>
</evidence>
<dbReference type="EMBL" id="LVZM01008135">
    <property type="protein sequence ID" value="OUC45894.1"/>
    <property type="molecule type" value="Genomic_DNA"/>
</dbReference>
<evidence type="ECO:0000313" key="1">
    <source>
        <dbReference type="EMBL" id="OUC45894.1"/>
    </source>
</evidence>
<proteinExistence type="predicted"/>
<comment type="caution">
    <text evidence="1">The sequence shown here is derived from an EMBL/GenBank/DDBJ whole genome shotgun (WGS) entry which is preliminary data.</text>
</comment>
<feature type="non-terminal residue" evidence="1">
    <location>
        <position position="1"/>
    </location>
</feature>
<accession>A0A1Y3ELA2</accession>
<dbReference type="Proteomes" id="UP000243006">
    <property type="component" value="Unassembled WGS sequence"/>
</dbReference>
<protein>
    <submittedName>
        <fullName evidence="1">Uncharacterized protein</fullName>
    </submittedName>
</protein>
<reference evidence="1 2" key="1">
    <citation type="submission" date="2015-04" db="EMBL/GenBank/DDBJ databases">
        <title>Draft genome of the roundworm Trichinella nativa.</title>
        <authorList>
            <person name="Mitreva M."/>
        </authorList>
    </citation>
    <scope>NUCLEOTIDE SEQUENCE [LARGE SCALE GENOMIC DNA]</scope>
    <source>
        <strain evidence="1 2">ISS45</strain>
    </source>
</reference>